<dbReference type="Proteomes" id="UP001556653">
    <property type="component" value="Unassembled WGS sequence"/>
</dbReference>
<name>A0ABV3SAR8_9GAMM</name>
<protein>
    <recommendedName>
        <fullName evidence="3">Antitoxin</fullName>
    </recommendedName>
</protein>
<evidence type="ECO:0000313" key="2">
    <source>
        <dbReference type="Proteomes" id="UP001556653"/>
    </source>
</evidence>
<evidence type="ECO:0008006" key="3">
    <source>
        <dbReference type="Google" id="ProtNLM"/>
    </source>
</evidence>
<comment type="caution">
    <text evidence="1">The sequence shown here is derived from an EMBL/GenBank/DDBJ whole genome shotgun (WGS) entry which is preliminary data.</text>
</comment>
<sequence length="81" mass="8664">MPTTIDIDPDVLNAAREIAREKNVAVGRVVSALMREALAGRANRSVSNSSDATLTGFEPFPARGVVVTNELIDRLRDAEGV</sequence>
<dbReference type="RefSeq" id="WP_367967790.1">
    <property type="nucleotide sequence ID" value="NZ_JBAKFJ010000001.1"/>
</dbReference>
<evidence type="ECO:0000313" key="1">
    <source>
        <dbReference type="EMBL" id="MEX0387222.1"/>
    </source>
</evidence>
<organism evidence="1 2">
    <name type="scientific">Spiribacter onubensis</name>
    <dbReference type="NCBI Taxonomy" id="3122420"/>
    <lineage>
        <taxon>Bacteria</taxon>
        <taxon>Pseudomonadati</taxon>
        <taxon>Pseudomonadota</taxon>
        <taxon>Gammaproteobacteria</taxon>
        <taxon>Chromatiales</taxon>
        <taxon>Ectothiorhodospiraceae</taxon>
        <taxon>Spiribacter</taxon>
    </lineage>
</organism>
<dbReference type="EMBL" id="JBAKFJ010000001">
    <property type="protein sequence ID" value="MEX0387222.1"/>
    <property type="molecule type" value="Genomic_DNA"/>
</dbReference>
<gene>
    <name evidence="1" type="ORF">V6X64_09480</name>
</gene>
<accession>A0ABV3SAR8</accession>
<reference evidence="1 2" key="1">
    <citation type="submission" date="2024-02" db="EMBL/GenBank/DDBJ databases">
        <title>New especies of Spiribacter isolated from saline water.</title>
        <authorList>
            <person name="Leon M.J."/>
            <person name="De La Haba R."/>
            <person name="Sanchez-Porro C."/>
            <person name="Ventosa A."/>
        </authorList>
    </citation>
    <scope>NUCLEOTIDE SEQUENCE [LARGE SCALE GENOMIC DNA]</scope>
    <source>
        <strain evidence="2">ag22IC4-227</strain>
    </source>
</reference>
<keyword evidence="2" id="KW-1185">Reference proteome</keyword>
<proteinExistence type="predicted"/>